<evidence type="ECO:0000313" key="2">
    <source>
        <dbReference type="Proteomes" id="UP000177445"/>
    </source>
</evidence>
<evidence type="ECO:0008006" key="3">
    <source>
        <dbReference type="Google" id="ProtNLM"/>
    </source>
</evidence>
<gene>
    <name evidence="1" type="ORF">BKP64_17275</name>
</gene>
<dbReference type="EMBL" id="CP017715">
    <property type="protein sequence ID" value="AOY90346.1"/>
    <property type="molecule type" value="Genomic_DNA"/>
</dbReference>
<dbReference type="Pfam" id="PF12048">
    <property type="entry name" value="DUF3530"/>
    <property type="match status" value="1"/>
</dbReference>
<dbReference type="KEGG" id="msq:BKP64_17275"/>
<dbReference type="AlphaFoldDB" id="A0A1D9GRU2"/>
<accession>A0A1D9GRU2</accession>
<keyword evidence="2" id="KW-1185">Reference proteome</keyword>
<sequence length="305" mass="32409">MDLSKGRCLVFLLGVWFAWSGAWAQEESAKGLAGTATGAQERSGVSTGLGELALSRAYPDAAVWLDLEEGDRALGLFHPERELPAKGALLVLADAGETAASGVSGSLAEHLADRGWAVLTVGLDAPSPTIQRLLERPPEVVEKSPGDGEASSVMIDVMESESAEGGAEAAYRDRVRRVLEAGVTELADREYGKVALVGIGRASNHLVALSEVQQNLRAMIWVAPVFYPRDEATLVSRLGEGNAPPLLELYDSVSVDSAPGRQWALNLLRAGLENFVHQPAALHQPLSAQDGQSLASRINGWLKTQ</sequence>
<dbReference type="InterPro" id="IPR022529">
    <property type="entry name" value="DUF3530"/>
</dbReference>
<evidence type="ECO:0000313" key="1">
    <source>
        <dbReference type="EMBL" id="AOY90346.1"/>
    </source>
</evidence>
<proteinExistence type="predicted"/>
<reference evidence="1 2" key="1">
    <citation type="submission" date="2016-10" db="EMBL/GenBank/DDBJ databases">
        <title>Marinobacter salinus sp. nov., a moderately halophilic bacterium isolated from a tidal flat environment.</title>
        <authorList>
            <person name="Park S.-J."/>
        </authorList>
    </citation>
    <scope>NUCLEOTIDE SEQUENCE [LARGE SCALE GENOMIC DNA]</scope>
    <source>
        <strain evidence="1 2">Hb8</strain>
    </source>
</reference>
<organism evidence="1 2">
    <name type="scientific">Marinobacter salinus</name>
    <dbReference type="NCBI Taxonomy" id="1874317"/>
    <lineage>
        <taxon>Bacteria</taxon>
        <taxon>Pseudomonadati</taxon>
        <taxon>Pseudomonadota</taxon>
        <taxon>Gammaproteobacteria</taxon>
        <taxon>Pseudomonadales</taxon>
        <taxon>Marinobacteraceae</taxon>
        <taxon>Marinobacter</taxon>
    </lineage>
</organism>
<name>A0A1D9GRU2_9GAMM</name>
<dbReference type="Proteomes" id="UP000177445">
    <property type="component" value="Chromosome"/>
</dbReference>
<protein>
    <recommendedName>
        <fullName evidence="3">DUF3530 domain-containing protein</fullName>
    </recommendedName>
</protein>
<dbReference type="STRING" id="1874317.BKP64_17275"/>